<reference evidence="2" key="1">
    <citation type="submission" date="2023-04" db="EMBL/GenBank/DDBJ databases">
        <authorList>
            <consortium name="ELIXIR-Norway"/>
        </authorList>
    </citation>
    <scope>NUCLEOTIDE SEQUENCE [LARGE SCALE GENOMIC DNA]</scope>
</reference>
<dbReference type="Proteomes" id="UP001176941">
    <property type="component" value="Chromosome 9"/>
</dbReference>
<organism evidence="2 3">
    <name type="scientific">Rangifer tarandus platyrhynchus</name>
    <name type="common">Svalbard reindeer</name>
    <dbReference type="NCBI Taxonomy" id="3082113"/>
    <lineage>
        <taxon>Eukaryota</taxon>
        <taxon>Metazoa</taxon>
        <taxon>Chordata</taxon>
        <taxon>Craniata</taxon>
        <taxon>Vertebrata</taxon>
        <taxon>Euteleostomi</taxon>
        <taxon>Mammalia</taxon>
        <taxon>Eutheria</taxon>
        <taxon>Laurasiatheria</taxon>
        <taxon>Artiodactyla</taxon>
        <taxon>Ruminantia</taxon>
        <taxon>Pecora</taxon>
        <taxon>Cervidae</taxon>
        <taxon>Odocoileinae</taxon>
        <taxon>Rangifer</taxon>
    </lineage>
</organism>
<evidence type="ECO:0000313" key="3">
    <source>
        <dbReference type="Proteomes" id="UP001176941"/>
    </source>
</evidence>
<feature type="region of interest" description="Disordered" evidence="1">
    <location>
        <begin position="1"/>
        <end position="70"/>
    </location>
</feature>
<evidence type="ECO:0000313" key="2">
    <source>
        <dbReference type="EMBL" id="CAI9179918.1"/>
    </source>
</evidence>
<proteinExistence type="predicted"/>
<protein>
    <submittedName>
        <fullName evidence="2">Uncharacterized protein</fullName>
    </submittedName>
</protein>
<accession>A0ABN9A107</accession>
<name>A0ABN9A107_RANTA</name>
<gene>
    <name evidence="2" type="ORF">MRATA1EN1_LOCUS28880</name>
</gene>
<evidence type="ECO:0000256" key="1">
    <source>
        <dbReference type="SAM" id="MobiDB-lite"/>
    </source>
</evidence>
<sequence length="122" mass="12829">MLAGSLSTGPPAARPLPGCTDRERRAAGPAPLGVRSSGAWRGAGLGRPHRQPPTHPWGSHPSLPPADTHSLLLEGILPPSNKKLYFEGSSSGLKMSATPSNIQVRSEPLTCYHGAQCPLHEK</sequence>
<dbReference type="EMBL" id="OX459945">
    <property type="protein sequence ID" value="CAI9179918.1"/>
    <property type="molecule type" value="Genomic_DNA"/>
</dbReference>
<keyword evidence="3" id="KW-1185">Reference proteome</keyword>